<name>A0A646KEZ3_STRJU</name>
<dbReference type="SUPFAM" id="SSF69255">
    <property type="entry name" value="gp5 N-terminal domain-like"/>
    <property type="match status" value="1"/>
</dbReference>
<accession>A0A646KEZ3</accession>
<keyword evidence="3" id="KW-1185">Reference proteome</keyword>
<dbReference type="EMBL" id="VCLA01000095">
    <property type="protein sequence ID" value="MQT00803.1"/>
    <property type="molecule type" value="Genomic_DNA"/>
</dbReference>
<evidence type="ECO:0000313" key="3">
    <source>
        <dbReference type="Proteomes" id="UP000419138"/>
    </source>
</evidence>
<comment type="caution">
    <text evidence="2">The sequence shown here is derived from an EMBL/GenBank/DDBJ whole genome shotgun (WGS) entry which is preliminary data.</text>
</comment>
<dbReference type="OrthoDB" id="9762420at2"/>
<evidence type="ECO:0000313" key="2">
    <source>
        <dbReference type="EMBL" id="MQT00803.1"/>
    </source>
</evidence>
<organism evidence="2 3">
    <name type="scientific">Streptomyces jumonjinensis</name>
    <dbReference type="NCBI Taxonomy" id="1945"/>
    <lineage>
        <taxon>Bacteria</taxon>
        <taxon>Bacillati</taxon>
        <taxon>Actinomycetota</taxon>
        <taxon>Actinomycetes</taxon>
        <taxon>Kitasatosporales</taxon>
        <taxon>Streptomycetaceae</taxon>
        <taxon>Streptomyces</taxon>
    </lineage>
</organism>
<gene>
    <name evidence="2" type="ORF">FF041_11395</name>
</gene>
<sequence>MAAANNRFLGKFRGRVIDDKDPLGLGRIMAEVPDVLGREASTWALPCLPFTGRQSGQYVVPEIGAGVWIEFEQGDPSFPVWTGSWYGDVGELPPDARAEVPASHPVVIQTPGRHKLVLSDLPGGTGILLQAPGGAYIRIDEQGVTISDGRGASVVLSGGEVDINNGRLIVPGAS</sequence>
<dbReference type="InterPro" id="IPR006531">
    <property type="entry name" value="Gp5/Vgr_OB"/>
</dbReference>
<dbReference type="AlphaFoldDB" id="A0A646KEZ3"/>
<dbReference type="Pfam" id="PF04717">
    <property type="entry name" value="Phage_base_V"/>
    <property type="match status" value="1"/>
</dbReference>
<proteinExistence type="predicted"/>
<dbReference type="Proteomes" id="UP000419138">
    <property type="component" value="Unassembled WGS sequence"/>
</dbReference>
<protein>
    <submittedName>
        <fullName evidence="2">Baseplate assembly protein</fullName>
    </submittedName>
</protein>
<evidence type="ECO:0000259" key="1">
    <source>
        <dbReference type="Pfam" id="PF04717"/>
    </source>
</evidence>
<dbReference type="Gene3D" id="2.40.50.230">
    <property type="entry name" value="Gp5 N-terminal domain"/>
    <property type="match status" value="1"/>
</dbReference>
<reference evidence="2 3" key="1">
    <citation type="submission" date="2019-05" db="EMBL/GenBank/DDBJ databases">
        <title>Comparative genomics and metabolomics analyses of clavulanic acid producing Streptomyces species provides insight into specialized metabolism and evolution of beta-lactam biosynthetic gene clusters.</title>
        <authorList>
            <person name="Moore M.A."/>
            <person name="Cruz-Morales P."/>
            <person name="Barona Gomez F."/>
            <person name="Kapil T."/>
        </authorList>
    </citation>
    <scope>NUCLEOTIDE SEQUENCE [LARGE SCALE GENOMIC DNA]</scope>
    <source>
        <strain evidence="2 3">NRRL 5741</strain>
    </source>
</reference>
<dbReference type="RefSeq" id="WP_153522610.1">
    <property type="nucleotide sequence ID" value="NZ_JBEPDZ010000042.1"/>
</dbReference>
<feature type="domain" description="Gp5/Type VI secretion system Vgr protein OB-fold" evidence="1">
    <location>
        <begin position="13"/>
        <end position="86"/>
    </location>
</feature>
<dbReference type="InterPro" id="IPR037026">
    <property type="entry name" value="Vgr_OB-fold_dom_sf"/>
</dbReference>